<evidence type="ECO:0000313" key="11">
    <source>
        <dbReference type="EMBL" id="KAK8739244.1"/>
    </source>
</evidence>
<feature type="binding site" evidence="7">
    <location>
        <begin position="34"/>
        <end position="38"/>
    </location>
    <ligand>
        <name>AMP</name>
        <dbReference type="ChEBI" id="CHEBI:456215"/>
    </ligand>
</feature>
<evidence type="ECO:0000256" key="2">
    <source>
        <dbReference type="ARBA" id="ARBA00007648"/>
    </source>
</evidence>
<comment type="similarity">
    <text evidence="2">Belongs to the cyclic nucleotide phosphodiesterase family.</text>
</comment>
<dbReference type="Gene3D" id="1.10.1300.10">
    <property type="entry name" value="3'5'-cyclic nucleotide phosphodiesterase, catalytic domain"/>
    <property type="match status" value="1"/>
</dbReference>
<feature type="binding site" evidence="8">
    <location>
        <position position="77"/>
    </location>
    <ligand>
        <name>Zn(2+)</name>
        <dbReference type="ChEBI" id="CHEBI:29105"/>
        <label>2</label>
    </ligand>
</feature>
<dbReference type="PROSITE" id="PS00126">
    <property type="entry name" value="PDEASE_I_1"/>
    <property type="match status" value="1"/>
</dbReference>
<dbReference type="InterPro" id="IPR023174">
    <property type="entry name" value="PDEase_CS"/>
</dbReference>
<dbReference type="CDD" id="cd00077">
    <property type="entry name" value="HDc"/>
    <property type="match status" value="1"/>
</dbReference>
<dbReference type="PANTHER" id="PTHR11347">
    <property type="entry name" value="CYCLIC NUCLEOTIDE PHOSPHODIESTERASE"/>
    <property type="match status" value="1"/>
</dbReference>
<dbReference type="GO" id="GO:0007165">
    <property type="term" value="P:signal transduction"/>
    <property type="evidence" value="ECO:0007669"/>
    <property type="project" value="InterPro"/>
</dbReference>
<evidence type="ECO:0000313" key="12">
    <source>
        <dbReference type="Proteomes" id="UP001445076"/>
    </source>
</evidence>
<feature type="binding site" evidence="8">
    <location>
        <position position="38"/>
    </location>
    <ligand>
        <name>Zn(2+)</name>
        <dbReference type="ChEBI" id="CHEBI:29105"/>
        <label>1</label>
    </ligand>
</feature>
<evidence type="ECO:0000259" key="10">
    <source>
        <dbReference type="PROSITE" id="PS51845"/>
    </source>
</evidence>
<feature type="binding site" evidence="8">
    <location>
        <position position="76"/>
    </location>
    <ligand>
        <name>Zn(2+)</name>
        <dbReference type="ChEBI" id="CHEBI:29105"/>
        <label>1</label>
    </ligand>
</feature>
<dbReference type="PRINTS" id="PR00387">
    <property type="entry name" value="PDIESTERASE1"/>
</dbReference>
<feature type="compositionally biased region" description="Acidic residues" evidence="9">
    <location>
        <begin position="295"/>
        <end position="310"/>
    </location>
</feature>
<evidence type="ECO:0000256" key="6">
    <source>
        <dbReference type="PIRSR" id="PIRSR623088-1"/>
    </source>
</evidence>
<keyword evidence="5" id="KW-0378">Hydrolase</keyword>
<reference evidence="11 12" key="1">
    <citation type="journal article" date="2024" name="BMC Genomics">
        <title>Genome assembly of redclaw crayfish (Cherax quadricarinatus) provides insights into its immune adaptation and hypoxia tolerance.</title>
        <authorList>
            <person name="Liu Z."/>
            <person name="Zheng J."/>
            <person name="Li H."/>
            <person name="Fang K."/>
            <person name="Wang S."/>
            <person name="He J."/>
            <person name="Zhou D."/>
            <person name="Weng S."/>
            <person name="Chi M."/>
            <person name="Gu Z."/>
            <person name="He J."/>
            <person name="Li F."/>
            <person name="Wang M."/>
        </authorList>
    </citation>
    <scope>NUCLEOTIDE SEQUENCE [LARGE SCALE GENOMIC DNA]</scope>
    <source>
        <strain evidence="11">ZL_2023a</strain>
    </source>
</reference>
<keyword evidence="4 8" id="KW-0479">Metal-binding</keyword>
<organism evidence="11 12">
    <name type="scientific">Cherax quadricarinatus</name>
    <name type="common">Australian red claw crayfish</name>
    <dbReference type="NCBI Taxonomy" id="27406"/>
    <lineage>
        <taxon>Eukaryota</taxon>
        <taxon>Metazoa</taxon>
        <taxon>Ecdysozoa</taxon>
        <taxon>Arthropoda</taxon>
        <taxon>Crustacea</taxon>
        <taxon>Multicrustacea</taxon>
        <taxon>Malacostraca</taxon>
        <taxon>Eumalacostraca</taxon>
        <taxon>Eucarida</taxon>
        <taxon>Decapoda</taxon>
        <taxon>Pleocyemata</taxon>
        <taxon>Astacidea</taxon>
        <taxon>Parastacoidea</taxon>
        <taxon>Parastacidae</taxon>
        <taxon>Cherax</taxon>
    </lineage>
</organism>
<sequence>MESLGVINKFRLSRESLARFTLMVRKGYRDPPYHNWMHAFSVTHFAFLLVHNLHMTEQSILTHLEALALIVSSMCHDLDHRGTTNSFQVASNSVLASLYSSEGSVMERHHLAQAMCILNTDDCNFLENLNREEYTLFLDLMRDIILATDLAHHLRIVSELREIAENGYDPNDQRHHELLICLLMTAADLSDQTKDWQSSKHVAELIYKEFFTQGDLEKAMGNMPLEMMDREKAFIPELQLQFLDDVAIPVYEIVAKIFPGAEEPYTSIKTSRRNWARLRDVYKRRKPESTSSLEVFEDDSLEDELEKEDS</sequence>
<comment type="caution">
    <text evidence="11">The sequence shown here is derived from an EMBL/GenBank/DDBJ whole genome shotgun (WGS) entry which is preliminary data.</text>
</comment>
<dbReference type="GO" id="GO:0046872">
    <property type="term" value="F:metal ion binding"/>
    <property type="evidence" value="ECO:0007669"/>
    <property type="project" value="UniProtKB-KW"/>
</dbReference>
<keyword evidence="12" id="KW-1185">Reference proteome</keyword>
<dbReference type="InterPro" id="IPR023088">
    <property type="entry name" value="PDEase"/>
</dbReference>
<evidence type="ECO:0000256" key="8">
    <source>
        <dbReference type="PIRSR" id="PIRSR623088-3"/>
    </source>
</evidence>
<feature type="binding site" evidence="8">
    <location>
        <position position="77"/>
    </location>
    <ligand>
        <name>Zn(2+)</name>
        <dbReference type="ChEBI" id="CHEBI:29105"/>
        <label>1</label>
    </ligand>
</feature>
<dbReference type="InterPro" id="IPR002073">
    <property type="entry name" value="PDEase_catalytic_dom"/>
</dbReference>
<dbReference type="InterPro" id="IPR003607">
    <property type="entry name" value="HD/PDEase_dom"/>
</dbReference>
<keyword evidence="3" id="KW-0140">cGMP</keyword>
<dbReference type="GO" id="GO:0004114">
    <property type="term" value="F:3',5'-cyclic-nucleotide phosphodiesterase activity"/>
    <property type="evidence" value="ECO:0007669"/>
    <property type="project" value="InterPro"/>
</dbReference>
<evidence type="ECO:0000256" key="7">
    <source>
        <dbReference type="PIRSR" id="PIRSR623088-2"/>
    </source>
</evidence>
<evidence type="ECO:0000256" key="4">
    <source>
        <dbReference type="ARBA" id="ARBA00022723"/>
    </source>
</evidence>
<dbReference type="SUPFAM" id="SSF109604">
    <property type="entry name" value="HD-domain/PDEase-like"/>
    <property type="match status" value="1"/>
</dbReference>
<dbReference type="Proteomes" id="UP001445076">
    <property type="component" value="Unassembled WGS sequence"/>
</dbReference>
<feature type="active site" description="Proton donor" evidence="6">
    <location>
        <position position="34"/>
    </location>
</feature>
<comment type="cofactor">
    <cofactor evidence="1">
        <name>a divalent metal cation</name>
        <dbReference type="ChEBI" id="CHEBI:60240"/>
    </cofactor>
</comment>
<dbReference type="InterPro" id="IPR036971">
    <property type="entry name" value="PDEase_catalytic_dom_sf"/>
</dbReference>
<protein>
    <recommendedName>
        <fullName evidence="10">PDEase domain-containing protein</fullName>
    </recommendedName>
</protein>
<dbReference type="PROSITE" id="PS51845">
    <property type="entry name" value="PDEASE_I_2"/>
    <property type="match status" value="1"/>
</dbReference>
<dbReference type="FunFam" id="1.10.1300.10:FF:000003">
    <property type="entry name" value="Phosphodiesterase"/>
    <property type="match status" value="1"/>
</dbReference>
<evidence type="ECO:0000256" key="3">
    <source>
        <dbReference type="ARBA" id="ARBA00022535"/>
    </source>
</evidence>
<feature type="binding site" evidence="7">
    <location>
        <position position="239"/>
    </location>
    <ligand>
        <name>AMP</name>
        <dbReference type="ChEBI" id="CHEBI:456215"/>
    </ligand>
</feature>
<evidence type="ECO:0000256" key="1">
    <source>
        <dbReference type="ARBA" id="ARBA00001968"/>
    </source>
</evidence>
<evidence type="ECO:0000256" key="5">
    <source>
        <dbReference type="ARBA" id="ARBA00022801"/>
    </source>
</evidence>
<dbReference type="AlphaFoldDB" id="A0AAW0XMJ3"/>
<feature type="binding site" evidence="7">
    <location>
        <position position="188"/>
    </location>
    <ligand>
        <name>AMP</name>
        <dbReference type="ChEBI" id="CHEBI:456215"/>
    </ligand>
</feature>
<feature type="binding site" evidence="8">
    <location>
        <position position="188"/>
    </location>
    <ligand>
        <name>Zn(2+)</name>
        <dbReference type="ChEBI" id="CHEBI:29105"/>
        <label>1</label>
    </ligand>
</feature>
<dbReference type="Pfam" id="PF00233">
    <property type="entry name" value="PDEase_I"/>
    <property type="match status" value="1"/>
</dbReference>
<feature type="region of interest" description="Disordered" evidence="9">
    <location>
        <begin position="285"/>
        <end position="310"/>
    </location>
</feature>
<name>A0AAW0XMJ3_CHEQU</name>
<dbReference type="SMART" id="SM00471">
    <property type="entry name" value="HDc"/>
    <property type="match status" value="1"/>
</dbReference>
<accession>A0AAW0XMJ3</accession>
<dbReference type="EMBL" id="JARKIK010000037">
    <property type="protein sequence ID" value="KAK8739244.1"/>
    <property type="molecule type" value="Genomic_DNA"/>
</dbReference>
<feature type="binding site" evidence="7">
    <location>
        <position position="77"/>
    </location>
    <ligand>
        <name>AMP</name>
        <dbReference type="ChEBI" id="CHEBI:456215"/>
    </ligand>
</feature>
<evidence type="ECO:0000256" key="9">
    <source>
        <dbReference type="SAM" id="MobiDB-lite"/>
    </source>
</evidence>
<feature type="domain" description="PDEase" evidence="10">
    <location>
        <begin position="1"/>
        <end position="282"/>
    </location>
</feature>
<proteinExistence type="inferred from homology"/>
<gene>
    <name evidence="11" type="ORF">OTU49_003544</name>
</gene>